<dbReference type="GeneID" id="4643009"/>
<dbReference type="KEGG" id="vg:4643009"/>
<evidence type="ECO:0000313" key="2">
    <source>
        <dbReference type="Proteomes" id="UP000214542"/>
    </source>
</evidence>
<reference evidence="1 2" key="1">
    <citation type="journal article" date="2008" name="J. Gen. Virol.">
        <title>Genomic and host range studies of Maruca vitrata nucleopolyhedrovirus.</title>
        <authorList>
            <person name="Chen Y.R."/>
            <person name="Wu C.Y."/>
            <person name="Lee S.T."/>
            <person name="Wu Y.J."/>
            <person name="Lo C.F."/>
            <person name="Tsai M.F."/>
            <person name="Wang C.H."/>
        </authorList>
    </citation>
    <scope>NUCLEOTIDE SEQUENCE [LARGE SCALE GENOMIC DNA]</scope>
</reference>
<organism evidence="1 2">
    <name type="scientific">Maruca vitrata nucleopolyhedrovirus</name>
    <dbReference type="NCBI Taxonomy" id="1307954"/>
    <lineage>
        <taxon>Viruses</taxon>
        <taxon>Viruses incertae sedis</taxon>
        <taxon>Naldaviricetes</taxon>
        <taxon>Lefavirales</taxon>
        <taxon>Baculoviridae</taxon>
        <taxon>Alphabaculovirus</taxon>
        <taxon>Alphabaculovirus mavitratae</taxon>
    </lineage>
</organism>
<accession>A1YRH0</accession>
<dbReference type="Proteomes" id="UP000214542">
    <property type="component" value="Segment"/>
</dbReference>
<sequence>MTPSPERSARDCWFLSCYFAVILYSRCAHPSTMIYELGKRALYRHPPPQA</sequence>
<protein>
    <submittedName>
        <fullName evidence="1">Mv-ORF108 peptide</fullName>
    </submittedName>
</protein>
<keyword evidence="2" id="KW-1185">Reference proteome</keyword>
<evidence type="ECO:0000313" key="1">
    <source>
        <dbReference type="EMBL" id="ABM05424.1"/>
    </source>
</evidence>
<dbReference type="RefSeq" id="YP_950838.1">
    <property type="nucleotide sequence ID" value="NC_008725.1"/>
</dbReference>
<dbReference type="EMBL" id="EF125867">
    <property type="protein sequence ID" value="ABM05424.1"/>
    <property type="molecule type" value="Genomic_DNA"/>
</dbReference>
<name>A1YRH0_9ABAC</name>
<proteinExistence type="predicted"/>